<dbReference type="RefSeq" id="WP_323448285.1">
    <property type="nucleotide sequence ID" value="NZ_BSBI01000007.1"/>
</dbReference>
<organism evidence="2 3">
    <name type="scientific">Streptomyces yaizuensis</name>
    <dbReference type="NCBI Taxonomy" id="2989713"/>
    <lineage>
        <taxon>Bacteria</taxon>
        <taxon>Bacillati</taxon>
        <taxon>Actinomycetota</taxon>
        <taxon>Actinomycetes</taxon>
        <taxon>Kitasatosporales</taxon>
        <taxon>Streptomycetaceae</taxon>
        <taxon>Streptomyces</taxon>
    </lineage>
</organism>
<feature type="region of interest" description="Disordered" evidence="1">
    <location>
        <begin position="41"/>
        <end position="61"/>
    </location>
</feature>
<dbReference type="Proteomes" id="UP001291653">
    <property type="component" value="Unassembled WGS sequence"/>
</dbReference>
<gene>
    <name evidence="2" type="ORF">SYYSPA8_18150</name>
</gene>
<comment type="caution">
    <text evidence="2">The sequence shown here is derived from an EMBL/GenBank/DDBJ whole genome shotgun (WGS) entry which is preliminary data.</text>
</comment>
<reference evidence="2 3" key="1">
    <citation type="submission" date="2022-10" db="EMBL/GenBank/DDBJ databases">
        <title>Draft genome sequence of Streptomyces sp. YSPA8.</title>
        <authorList>
            <person name="Moriuchi R."/>
            <person name="Dohra H."/>
            <person name="Yamamura H."/>
            <person name="Kodani S."/>
        </authorList>
    </citation>
    <scope>NUCLEOTIDE SEQUENCE [LARGE SCALE GENOMIC DNA]</scope>
    <source>
        <strain evidence="2 3">YSPA8</strain>
    </source>
</reference>
<evidence type="ECO:0000256" key="1">
    <source>
        <dbReference type="SAM" id="MobiDB-lite"/>
    </source>
</evidence>
<keyword evidence="3" id="KW-1185">Reference proteome</keyword>
<sequence>MQPAAAPDLAHTRTRPAHWLAIATVTGAVVALAGLLQPDPATARQPEARPSAATRPAPDPARVTLPLSCGTVGSRIVERVTGDLDGDTHPETVVSARCDAGSGTPPTGIYVLTTGRDGAPRLVATLLGPDRRQSAQGLALRGGSVTATLLGYSSSDVPSCCPDQEERAEWNWRDGAFLRTPPRPPQAL</sequence>
<dbReference type="EMBL" id="BSBI01000007">
    <property type="protein sequence ID" value="GLF96249.1"/>
    <property type="molecule type" value="Genomic_DNA"/>
</dbReference>
<evidence type="ECO:0008006" key="4">
    <source>
        <dbReference type="Google" id="ProtNLM"/>
    </source>
</evidence>
<evidence type="ECO:0000313" key="3">
    <source>
        <dbReference type="Proteomes" id="UP001291653"/>
    </source>
</evidence>
<proteinExistence type="predicted"/>
<evidence type="ECO:0000313" key="2">
    <source>
        <dbReference type="EMBL" id="GLF96249.1"/>
    </source>
</evidence>
<name>A0ABQ5P162_9ACTN</name>
<protein>
    <recommendedName>
        <fullName evidence="4">Secreted protein</fullName>
    </recommendedName>
</protein>
<accession>A0ABQ5P162</accession>